<keyword evidence="2" id="KW-1185">Reference proteome</keyword>
<organism evidence="1 2">
    <name type="scientific">Rheinheimera soli</name>
    <dbReference type="NCBI Taxonomy" id="443616"/>
    <lineage>
        <taxon>Bacteria</taxon>
        <taxon>Pseudomonadati</taxon>
        <taxon>Pseudomonadota</taxon>
        <taxon>Gammaproteobacteria</taxon>
        <taxon>Chromatiales</taxon>
        <taxon>Chromatiaceae</taxon>
        <taxon>Rheinheimera</taxon>
    </lineage>
</organism>
<dbReference type="EMBL" id="JAVDWR010000004">
    <property type="protein sequence ID" value="MDR7120705.1"/>
    <property type="molecule type" value="Genomic_DNA"/>
</dbReference>
<comment type="caution">
    <text evidence="1">The sequence shown here is derived from an EMBL/GenBank/DDBJ whole genome shotgun (WGS) entry which is preliminary data.</text>
</comment>
<dbReference type="RefSeq" id="WP_310276530.1">
    <property type="nucleotide sequence ID" value="NZ_JAVDWR010000004.1"/>
</dbReference>
<evidence type="ECO:0000313" key="1">
    <source>
        <dbReference type="EMBL" id="MDR7120705.1"/>
    </source>
</evidence>
<protein>
    <submittedName>
        <fullName evidence="1">Anti-sigma factor ChrR (Cupin superfamily)</fullName>
    </submittedName>
</protein>
<dbReference type="PROSITE" id="PS51257">
    <property type="entry name" value="PROKAR_LIPOPROTEIN"/>
    <property type="match status" value="1"/>
</dbReference>
<accession>A0ABU1VYQ1</accession>
<dbReference type="Proteomes" id="UP001257909">
    <property type="component" value="Unassembled WGS sequence"/>
</dbReference>
<proteinExistence type="predicted"/>
<name>A0ABU1VYQ1_9GAMM</name>
<reference evidence="1 2" key="1">
    <citation type="submission" date="2023-07" db="EMBL/GenBank/DDBJ databases">
        <title>Sorghum-associated microbial communities from plants grown in Nebraska, USA.</title>
        <authorList>
            <person name="Schachtman D."/>
        </authorList>
    </citation>
    <scope>NUCLEOTIDE SEQUENCE [LARGE SCALE GENOMIC DNA]</scope>
    <source>
        <strain evidence="1 2">4138</strain>
    </source>
</reference>
<evidence type="ECO:0000313" key="2">
    <source>
        <dbReference type="Proteomes" id="UP001257909"/>
    </source>
</evidence>
<gene>
    <name evidence="1" type="ORF">J2W69_001643</name>
</gene>
<sequence length="85" mass="9167">MQKHGFGFIAILASAVLMTGCSSYDKHQAAQSFLDGMGNSVEAREKQAEQLHQKPGSSVLPDVITGVLNVGWQWLVAPEEPADKN</sequence>